<dbReference type="Gene3D" id="3.20.20.140">
    <property type="entry name" value="Metal-dependent hydrolases"/>
    <property type="match status" value="1"/>
</dbReference>
<name>A0AA41QLE5_9HYPH</name>
<dbReference type="RefSeq" id="WP_281735678.1">
    <property type="nucleotide sequence ID" value="NZ_JAKETQ010000001.1"/>
</dbReference>
<dbReference type="InterPro" id="IPR006680">
    <property type="entry name" value="Amidohydro-rel"/>
</dbReference>
<evidence type="ECO:0000313" key="4">
    <source>
        <dbReference type="Proteomes" id="UP001156140"/>
    </source>
</evidence>
<dbReference type="GO" id="GO:0005737">
    <property type="term" value="C:cytoplasm"/>
    <property type="evidence" value="ECO:0007669"/>
    <property type="project" value="TreeGrafter"/>
</dbReference>
<accession>A0AA41QLE5</accession>
<dbReference type="GO" id="GO:0016787">
    <property type="term" value="F:hydrolase activity"/>
    <property type="evidence" value="ECO:0007669"/>
    <property type="project" value="InterPro"/>
</dbReference>
<feature type="domain" description="Amidohydrolase-related" evidence="2">
    <location>
        <begin position="9"/>
        <end position="349"/>
    </location>
</feature>
<protein>
    <submittedName>
        <fullName evidence="3">Amidohydrolase family protein</fullName>
    </submittedName>
</protein>
<organism evidence="3 4">
    <name type="scientific">Paradevosia shaoguanensis</name>
    <dbReference type="NCBI Taxonomy" id="1335043"/>
    <lineage>
        <taxon>Bacteria</taxon>
        <taxon>Pseudomonadati</taxon>
        <taxon>Pseudomonadota</taxon>
        <taxon>Alphaproteobacteria</taxon>
        <taxon>Hyphomicrobiales</taxon>
        <taxon>Devosiaceae</taxon>
        <taxon>Paradevosia</taxon>
    </lineage>
</organism>
<keyword evidence="4" id="KW-1185">Reference proteome</keyword>
<dbReference type="GO" id="GO:0016831">
    <property type="term" value="F:carboxy-lyase activity"/>
    <property type="evidence" value="ECO:0007669"/>
    <property type="project" value="InterPro"/>
</dbReference>
<evidence type="ECO:0000256" key="1">
    <source>
        <dbReference type="ARBA" id="ARBA00023239"/>
    </source>
</evidence>
<gene>
    <name evidence="3" type="ORF">ML536_09210</name>
</gene>
<dbReference type="InterPro" id="IPR032465">
    <property type="entry name" value="ACMSD"/>
</dbReference>
<dbReference type="EMBL" id="JALAZD010000001">
    <property type="protein sequence ID" value="MCI0127005.1"/>
    <property type="molecule type" value="Genomic_DNA"/>
</dbReference>
<dbReference type="Pfam" id="PF04909">
    <property type="entry name" value="Amidohydro_2"/>
    <property type="match status" value="1"/>
</dbReference>
<sequence>MRIQDLRPIDCDMHPVVPNIRALVPFLAKNWAASVNDRGIEGFDSISYPPNAPISARPDWRPDGKGLPTSVEDYRRHVLDRWNVQYAIGNCLYGAHLALSEDIGVAMASAVNDWMVANWLDAEPRMRASIVVAPQNPERAAAEIDRCAPDKRFVQVLLPAMVEAPLGRRQYWPIYAAAERHGLPVGIHAGSSYRHPVTPVGWPSYYVEDYASQSYAFQGQLGSLIAEGVFNKFPGLKVVLLESGVSWLIPFLWRMTKFWRGTRSEVPWVARPPIEIARDHVRLSIQPFDAPDDPAIVGRIIEHMQSDAMLLFASDYPHFQYEDDAVLPPGLSDDFTRRLAHDNPLETYPRLKEVQS</sequence>
<dbReference type="InterPro" id="IPR032466">
    <property type="entry name" value="Metal_Hydrolase"/>
</dbReference>
<keyword evidence="1" id="KW-0456">Lyase</keyword>
<dbReference type="PANTHER" id="PTHR21240">
    <property type="entry name" value="2-AMINO-3-CARBOXYLMUCONATE-6-SEMIALDEHYDE DECARBOXYLASE"/>
    <property type="match status" value="1"/>
</dbReference>
<comment type="caution">
    <text evidence="3">The sequence shown here is derived from an EMBL/GenBank/DDBJ whole genome shotgun (WGS) entry which is preliminary data.</text>
</comment>
<dbReference type="AlphaFoldDB" id="A0AA41QLE5"/>
<dbReference type="GO" id="GO:0019748">
    <property type="term" value="P:secondary metabolic process"/>
    <property type="evidence" value="ECO:0007669"/>
    <property type="project" value="TreeGrafter"/>
</dbReference>
<dbReference type="SUPFAM" id="SSF51556">
    <property type="entry name" value="Metallo-dependent hydrolases"/>
    <property type="match status" value="1"/>
</dbReference>
<evidence type="ECO:0000259" key="2">
    <source>
        <dbReference type="Pfam" id="PF04909"/>
    </source>
</evidence>
<reference evidence="3" key="1">
    <citation type="submission" date="2022-03" db="EMBL/GenBank/DDBJ databases">
        <title>The complete genome sequence of a Methyloterrigena soli.</title>
        <authorList>
            <person name="Zi Z."/>
        </authorList>
    </citation>
    <scope>NUCLEOTIDE SEQUENCE</scope>
    <source>
        <strain evidence="3">M48</strain>
    </source>
</reference>
<dbReference type="Proteomes" id="UP001156140">
    <property type="component" value="Unassembled WGS sequence"/>
</dbReference>
<proteinExistence type="predicted"/>
<dbReference type="PANTHER" id="PTHR21240:SF28">
    <property type="entry name" value="ISO-OROTATE DECARBOXYLASE (EUROFUNG)"/>
    <property type="match status" value="1"/>
</dbReference>
<evidence type="ECO:0000313" key="3">
    <source>
        <dbReference type="EMBL" id="MCI0127005.1"/>
    </source>
</evidence>